<proteinExistence type="predicted"/>
<evidence type="ECO:0000313" key="4">
    <source>
        <dbReference type="Proteomes" id="UP001273505"/>
    </source>
</evidence>
<dbReference type="Proteomes" id="UP001273505">
    <property type="component" value="Unassembled WGS sequence"/>
</dbReference>
<dbReference type="Pfam" id="PF21294">
    <property type="entry name" value="Polysacc_lyase_14"/>
    <property type="match status" value="1"/>
</dbReference>
<evidence type="ECO:0000259" key="2">
    <source>
        <dbReference type="Pfam" id="PF21294"/>
    </source>
</evidence>
<dbReference type="Gene3D" id="2.60.120.200">
    <property type="match status" value="1"/>
</dbReference>
<dbReference type="InterPro" id="IPR048958">
    <property type="entry name" value="Polysacc_lyase_14"/>
</dbReference>
<name>A0ABU4S2Y6_9GAMM</name>
<evidence type="ECO:0000256" key="1">
    <source>
        <dbReference type="SAM" id="SignalP"/>
    </source>
</evidence>
<reference evidence="3 4" key="1">
    <citation type="submission" date="2023-11" db="EMBL/GenBank/DDBJ databases">
        <title>Gilvimarinus fulvus sp. nov., isolated from the surface of Kelp.</title>
        <authorList>
            <person name="Sun Y.Y."/>
            <person name="Gong Y."/>
            <person name="Du Z.J."/>
        </authorList>
    </citation>
    <scope>NUCLEOTIDE SEQUENCE [LARGE SCALE GENOMIC DNA]</scope>
    <source>
        <strain evidence="3 4">SDUM040013</strain>
    </source>
</reference>
<keyword evidence="1" id="KW-0732">Signal</keyword>
<protein>
    <recommendedName>
        <fullName evidence="2">Polysaccharide lyase 14 domain-containing protein</fullName>
    </recommendedName>
</protein>
<comment type="caution">
    <text evidence="3">The sequence shown here is derived from an EMBL/GenBank/DDBJ whole genome shotgun (WGS) entry which is preliminary data.</text>
</comment>
<keyword evidence="4" id="KW-1185">Reference proteome</keyword>
<dbReference type="RefSeq" id="WP_302724901.1">
    <property type="nucleotide sequence ID" value="NZ_JAULRU010000836.1"/>
</dbReference>
<dbReference type="PANTHER" id="PTHR40124:SF1">
    <property type="entry name" value="DISAGGREGATASE RELATED REPEAT PROTEIN"/>
    <property type="match status" value="1"/>
</dbReference>
<evidence type="ECO:0000313" key="3">
    <source>
        <dbReference type="EMBL" id="MDX6851375.1"/>
    </source>
</evidence>
<dbReference type="EMBL" id="JAXAFO010000052">
    <property type="protein sequence ID" value="MDX6851375.1"/>
    <property type="molecule type" value="Genomic_DNA"/>
</dbReference>
<dbReference type="PANTHER" id="PTHR40124">
    <property type="match status" value="1"/>
</dbReference>
<feature type="domain" description="Polysaccharide lyase 14" evidence="2">
    <location>
        <begin position="69"/>
        <end position="266"/>
    </location>
</feature>
<gene>
    <name evidence="3" type="ORF">SCD92_18510</name>
</gene>
<feature type="signal peptide" evidence="1">
    <location>
        <begin position="1"/>
        <end position="19"/>
    </location>
</feature>
<sequence length="275" mass="30606">MRLLTSVTLLSSVNLLAVADTPIPEHADSRVIKALTFQPNWLEELSPAWHSRLETTRVVPAPDAAQFPHALEVHFPKGAVGPGEGGAQFPLLFRKWQGMNDHYEDLTLSYCLKFNEDFDFVMGGKLPGLIGGEDSWTRSGGNQPDGSNGWTLRYMWRTGGQAVIYAYLPPSPNGRYGSATWGQDIALNRTFIPEQWHCLKQRVVINDIGEENGQLQVWFDGEQVLSLNNITYRTQDNNAGKIGGMYFSTFHGGNTRDWAPSKDSSLLINGFAFSQ</sequence>
<organism evidence="3 4">
    <name type="scientific">Gilvimarinus gilvus</name>
    <dbReference type="NCBI Taxonomy" id="3058038"/>
    <lineage>
        <taxon>Bacteria</taxon>
        <taxon>Pseudomonadati</taxon>
        <taxon>Pseudomonadota</taxon>
        <taxon>Gammaproteobacteria</taxon>
        <taxon>Cellvibrionales</taxon>
        <taxon>Cellvibrionaceae</taxon>
        <taxon>Gilvimarinus</taxon>
    </lineage>
</organism>
<feature type="chain" id="PRO_5046236508" description="Polysaccharide lyase 14 domain-containing protein" evidence="1">
    <location>
        <begin position="20"/>
        <end position="275"/>
    </location>
</feature>
<accession>A0ABU4S2Y6</accession>